<dbReference type="Proteomes" id="UP000601435">
    <property type="component" value="Unassembled WGS sequence"/>
</dbReference>
<dbReference type="OrthoDB" id="409988at2759"/>
<protein>
    <submittedName>
        <fullName evidence="1">Uncharacterized protein</fullName>
    </submittedName>
</protein>
<comment type="caution">
    <text evidence="1">The sequence shown here is derived from an EMBL/GenBank/DDBJ whole genome shotgun (WGS) entry which is preliminary data.</text>
</comment>
<reference evidence="1" key="1">
    <citation type="submission" date="2021-02" db="EMBL/GenBank/DDBJ databases">
        <authorList>
            <person name="Dougan E. K."/>
            <person name="Rhodes N."/>
            <person name="Thang M."/>
            <person name="Chan C."/>
        </authorList>
    </citation>
    <scope>NUCLEOTIDE SEQUENCE</scope>
</reference>
<proteinExistence type="predicted"/>
<accession>A0A813A2K6</accession>
<gene>
    <name evidence="1" type="ORF">SNEC2469_LOCUS26544</name>
</gene>
<evidence type="ECO:0000313" key="2">
    <source>
        <dbReference type="Proteomes" id="UP000601435"/>
    </source>
</evidence>
<organism evidence="1 2">
    <name type="scientific">Symbiodinium necroappetens</name>
    <dbReference type="NCBI Taxonomy" id="1628268"/>
    <lineage>
        <taxon>Eukaryota</taxon>
        <taxon>Sar</taxon>
        <taxon>Alveolata</taxon>
        <taxon>Dinophyceae</taxon>
        <taxon>Suessiales</taxon>
        <taxon>Symbiodiniaceae</taxon>
        <taxon>Symbiodinium</taxon>
    </lineage>
</organism>
<name>A0A813A2K6_9DINO</name>
<sequence>MGCSQSSGCIEASRQHSFKGLAKHDDIKSALQVRDKVMVECEEPSLMKDFDSWRHVMDEDDMKALESGKSLPINRTAHQQISQQTRSALKKLVDDPEALQRLVKKHRMAGNDDISAFVIHGATNLGDSAVVLQSMSCAGVVSGT</sequence>
<dbReference type="AlphaFoldDB" id="A0A813A2K6"/>
<evidence type="ECO:0000313" key="1">
    <source>
        <dbReference type="EMBL" id="CAE7853003.1"/>
    </source>
</evidence>
<dbReference type="EMBL" id="CAJNJA010054225">
    <property type="protein sequence ID" value="CAE7853003.1"/>
    <property type="molecule type" value="Genomic_DNA"/>
</dbReference>
<keyword evidence="2" id="KW-1185">Reference proteome</keyword>